<feature type="compositionally biased region" description="Basic and acidic residues" evidence="1">
    <location>
        <begin position="91"/>
        <end position="108"/>
    </location>
</feature>
<dbReference type="PANTHER" id="PTHR37540:SF5">
    <property type="entry name" value="TRANSCRIPTION FACTOR DOMAIN-CONTAINING PROTEIN"/>
    <property type="match status" value="1"/>
</dbReference>
<keyword evidence="3" id="KW-1185">Reference proteome</keyword>
<feature type="region of interest" description="Disordered" evidence="1">
    <location>
        <begin position="421"/>
        <end position="442"/>
    </location>
</feature>
<name>A0A1V8SLS2_9PEZI</name>
<dbReference type="STRING" id="1507870.A0A1V8SLS2"/>
<feature type="region of interest" description="Disordered" evidence="1">
    <location>
        <begin position="122"/>
        <end position="176"/>
    </location>
</feature>
<gene>
    <name evidence="2" type="ORF">B0A48_14182</name>
</gene>
<protein>
    <submittedName>
        <fullName evidence="2">Uncharacterized protein</fullName>
    </submittedName>
</protein>
<dbReference type="EMBL" id="NAJO01000037">
    <property type="protein sequence ID" value="OQN99977.1"/>
    <property type="molecule type" value="Genomic_DNA"/>
</dbReference>
<comment type="caution">
    <text evidence="2">The sequence shown here is derived from an EMBL/GenBank/DDBJ whole genome shotgun (WGS) entry which is preliminary data.</text>
</comment>
<organism evidence="2 3">
    <name type="scientific">Cryoendolithus antarcticus</name>
    <dbReference type="NCBI Taxonomy" id="1507870"/>
    <lineage>
        <taxon>Eukaryota</taxon>
        <taxon>Fungi</taxon>
        <taxon>Dikarya</taxon>
        <taxon>Ascomycota</taxon>
        <taxon>Pezizomycotina</taxon>
        <taxon>Dothideomycetes</taxon>
        <taxon>Dothideomycetidae</taxon>
        <taxon>Cladosporiales</taxon>
        <taxon>Cladosporiaceae</taxon>
        <taxon>Cryoendolithus</taxon>
    </lineage>
</organism>
<proteinExistence type="predicted"/>
<dbReference type="Proteomes" id="UP000192596">
    <property type="component" value="Unassembled WGS sequence"/>
</dbReference>
<feature type="region of interest" description="Disordered" evidence="1">
    <location>
        <begin position="1"/>
        <end position="24"/>
    </location>
</feature>
<sequence>MSMSGKQVQDHTAESAQARPQQQEISFVSFQGGTSLENRKAVRVQAAKASAAARKATIARKLATQGNKDEVVEEAETASTQAQPRKRKVVKQAERSPEGAPVDHKAEGADGAVAIRRRVHDGELPDIPTPPHSPVPLAEDAQALPRKRKRSVVEYTRSRRGIGPRQGQSLSRGAAGSVQAREIVLPLTRSIGNATGARWSHIASFAKTMSAQEICVATAPPPAALAHDLPPTPLTTPGLHDSTGASLTRAEPFNAYPIEYNPIYDRLLHHMLTVFAPRGWPALKISHAQGLSWEAWMTQHALAEPALFLVRLLFASGDMIRLGILDPAVSLWLQNRAVQAINEALQSPSRACSDGLILAVGRIALHESMYGDRAAANAMHRPAQRRMIDMRGGMRGLGFPKLITRLMRWSDRVMAMQGGNARLLPDDEDDDDAGDNAGGAVKGGVRQDVQVLEQWVPNEGKALRRRIEIRDLLE</sequence>
<dbReference type="PANTHER" id="PTHR37540">
    <property type="entry name" value="TRANSCRIPTION FACTOR (ACR-2), PUTATIVE-RELATED-RELATED"/>
    <property type="match status" value="1"/>
</dbReference>
<evidence type="ECO:0000313" key="3">
    <source>
        <dbReference type="Proteomes" id="UP000192596"/>
    </source>
</evidence>
<reference evidence="3" key="1">
    <citation type="submission" date="2017-03" db="EMBL/GenBank/DDBJ databases">
        <title>Genomes of endolithic fungi from Antarctica.</title>
        <authorList>
            <person name="Coleine C."/>
            <person name="Masonjones S."/>
            <person name="Stajich J.E."/>
        </authorList>
    </citation>
    <scope>NUCLEOTIDE SEQUENCE [LARGE SCALE GENOMIC DNA]</scope>
    <source>
        <strain evidence="3">CCFEE 5527</strain>
    </source>
</reference>
<dbReference type="OrthoDB" id="4159781at2759"/>
<evidence type="ECO:0000313" key="2">
    <source>
        <dbReference type="EMBL" id="OQN99977.1"/>
    </source>
</evidence>
<accession>A0A1V8SLS2</accession>
<feature type="compositionally biased region" description="Polar residues" evidence="1">
    <location>
        <begin position="14"/>
        <end position="24"/>
    </location>
</feature>
<evidence type="ECO:0000256" key="1">
    <source>
        <dbReference type="SAM" id="MobiDB-lite"/>
    </source>
</evidence>
<dbReference type="AlphaFoldDB" id="A0A1V8SLS2"/>
<feature type="region of interest" description="Disordered" evidence="1">
    <location>
        <begin position="64"/>
        <end position="110"/>
    </location>
</feature>
<dbReference type="InParanoid" id="A0A1V8SLS2"/>